<evidence type="ECO:0000313" key="6">
    <source>
        <dbReference type="EMBL" id="MBM7838987.1"/>
    </source>
</evidence>
<reference evidence="6" key="1">
    <citation type="submission" date="2021-01" db="EMBL/GenBank/DDBJ databases">
        <title>Genomic Encyclopedia of Type Strains, Phase IV (KMG-IV): sequencing the most valuable type-strain genomes for metagenomic binning, comparative biology and taxonomic classification.</title>
        <authorList>
            <person name="Goeker M."/>
        </authorList>
    </citation>
    <scope>NUCLEOTIDE SEQUENCE</scope>
    <source>
        <strain evidence="6">DSM 21943</strain>
    </source>
</reference>
<proteinExistence type="predicted"/>
<dbReference type="Proteomes" id="UP001179280">
    <property type="component" value="Unassembled WGS sequence"/>
</dbReference>
<keyword evidence="4" id="KW-0862">Zinc</keyword>
<keyword evidence="6" id="KW-0121">Carboxypeptidase</keyword>
<dbReference type="Pfam" id="PF01546">
    <property type="entry name" value="Peptidase_M20"/>
    <property type="match status" value="1"/>
</dbReference>
<dbReference type="CDD" id="cd03885">
    <property type="entry name" value="M20_CPDG2"/>
    <property type="match status" value="1"/>
</dbReference>
<dbReference type="PANTHER" id="PTHR43808:SF9">
    <property type="entry name" value="BLL0789 PROTEIN"/>
    <property type="match status" value="1"/>
</dbReference>
<keyword evidence="2" id="KW-0479">Metal-binding</keyword>
<sequence>MQRQARMLELLQELVNIDSDSYNKTGVDQVGKRMIEAYKGIGFKATLLPQKEYGNHIVLRDDAAINPSILVLAHMDTVFPKGTTATRPFSTEGDYAFGPGVADMKGSLVTTLFAMERLVERNEEARKEVEILLTSDEEIGAPSARSFIEAHVKGKKAVLVMEPARKDGSLVTFRRGGGRYTLKVYGVAAHSGNEPEKGASAIEEMAHKTIGLHGLSNKEIGIQINVGMIKGGVAVNTIADYAEAEIDVRISTKEQALEVDQAITQLCQTTVVPGTSIKLEGGLTRPPMERNQETVALFSQIKTIGQKLQLNITEASSGGGSDASFASALGVPTIDGMGPIGAGFHGQDEYLELSSLESRSDLLYETIKSLVQA</sequence>
<accession>A0ABS2SU15</accession>
<dbReference type="EC" id="3.4.17.11" evidence="6"/>
<dbReference type="EMBL" id="JAFBCV010000006">
    <property type="protein sequence ID" value="MBM7838987.1"/>
    <property type="molecule type" value="Genomic_DNA"/>
</dbReference>
<protein>
    <submittedName>
        <fullName evidence="6">Glutamate carboxypeptidase</fullName>
        <ecNumber evidence="6">3.4.17.11</ecNumber>
    </submittedName>
</protein>
<name>A0ABS2SU15_9BACI</name>
<dbReference type="Gene3D" id="3.30.70.360">
    <property type="match status" value="1"/>
</dbReference>
<comment type="cofactor">
    <cofactor evidence="1">
        <name>Zn(2+)</name>
        <dbReference type="ChEBI" id="CHEBI:29105"/>
    </cofactor>
</comment>
<keyword evidence="3 6" id="KW-0378">Hydrolase</keyword>
<dbReference type="SUPFAM" id="SSF53187">
    <property type="entry name" value="Zn-dependent exopeptidases"/>
    <property type="match status" value="1"/>
</dbReference>
<organism evidence="6 7">
    <name type="scientific">Shouchella xiaoxiensis</name>
    <dbReference type="NCBI Taxonomy" id="766895"/>
    <lineage>
        <taxon>Bacteria</taxon>
        <taxon>Bacillati</taxon>
        <taxon>Bacillota</taxon>
        <taxon>Bacilli</taxon>
        <taxon>Bacillales</taxon>
        <taxon>Bacillaceae</taxon>
        <taxon>Shouchella</taxon>
    </lineage>
</organism>
<dbReference type="InterPro" id="IPR017150">
    <property type="entry name" value="Pept_M20_glutamate_carboxypep"/>
</dbReference>
<evidence type="ECO:0000256" key="2">
    <source>
        <dbReference type="ARBA" id="ARBA00022723"/>
    </source>
</evidence>
<evidence type="ECO:0000259" key="5">
    <source>
        <dbReference type="Pfam" id="PF07687"/>
    </source>
</evidence>
<dbReference type="SUPFAM" id="SSF55031">
    <property type="entry name" value="Bacterial exopeptidase dimerisation domain"/>
    <property type="match status" value="1"/>
</dbReference>
<dbReference type="PANTHER" id="PTHR43808">
    <property type="entry name" value="ACETYLORNITHINE DEACETYLASE"/>
    <property type="match status" value="1"/>
</dbReference>
<evidence type="ECO:0000256" key="4">
    <source>
        <dbReference type="ARBA" id="ARBA00022833"/>
    </source>
</evidence>
<keyword evidence="7" id="KW-1185">Reference proteome</keyword>
<evidence type="ECO:0000313" key="7">
    <source>
        <dbReference type="Proteomes" id="UP001179280"/>
    </source>
</evidence>
<comment type="caution">
    <text evidence="6">The sequence shown here is derived from an EMBL/GenBank/DDBJ whole genome shotgun (WGS) entry which is preliminary data.</text>
</comment>
<dbReference type="PIRSF" id="PIRSF037238">
    <property type="entry name" value="Carboxypeptidase_G2"/>
    <property type="match status" value="1"/>
</dbReference>
<dbReference type="InterPro" id="IPR001261">
    <property type="entry name" value="ArgE/DapE_CS"/>
</dbReference>
<dbReference type="InterPro" id="IPR011650">
    <property type="entry name" value="Peptidase_M20_dimer"/>
</dbReference>
<dbReference type="InterPro" id="IPR002933">
    <property type="entry name" value="Peptidase_M20"/>
</dbReference>
<dbReference type="Pfam" id="PF07687">
    <property type="entry name" value="M20_dimer"/>
    <property type="match status" value="1"/>
</dbReference>
<dbReference type="RefSeq" id="WP_204466346.1">
    <property type="nucleotide sequence ID" value="NZ_JAFBCV010000006.1"/>
</dbReference>
<dbReference type="InterPro" id="IPR036264">
    <property type="entry name" value="Bact_exopeptidase_dim_dom"/>
</dbReference>
<feature type="domain" description="Peptidase M20 dimerisation" evidence="5">
    <location>
        <begin position="174"/>
        <end position="271"/>
    </location>
</feature>
<gene>
    <name evidence="6" type="ORF">JOC54_002257</name>
</gene>
<keyword evidence="6" id="KW-0645">Protease</keyword>
<dbReference type="Gene3D" id="3.40.630.10">
    <property type="entry name" value="Zn peptidases"/>
    <property type="match status" value="1"/>
</dbReference>
<evidence type="ECO:0000256" key="1">
    <source>
        <dbReference type="ARBA" id="ARBA00001947"/>
    </source>
</evidence>
<evidence type="ECO:0000256" key="3">
    <source>
        <dbReference type="ARBA" id="ARBA00022801"/>
    </source>
</evidence>
<dbReference type="InterPro" id="IPR050072">
    <property type="entry name" value="Peptidase_M20A"/>
</dbReference>
<dbReference type="GO" id="GO:0004180">
    <property type="term" value="F:carboxypeptidase activity"/>
    <property type="evidence" value="ECO:0007669"/>
    <property type="project" value="UniProtKB-KW"/>
</dbReference>
<dbReference type="PROSITE" id="PS00758">
    <property type="entry name" value="ARGE_DAPE_CPG2_1"/>
    <property type="match status" value="1"/>
</dbReference>